<evidence type="ECO:0000256" key="7">
    <source>
        <dbReference type="ARBA" id="ARBA00022989"/>
    </source>
</evidence>
<dbReference type="InterPro" id="IPR027417">
    <property type="entry name" value="P-loop_NTPase"/>
</dbReference>
<keyword evidence="11" id="KW-1185">Reference proteome</keyword>
<dbReference type="PANTHER" id="PTHR23076">
    <property type="entry name" value="METALLOPROTEASE M41 FTSH"/>
    <property type="match status" value="1"/>
</dbReference>
<dbReference type="InterPro" id="IPR037219">
    <property type="entry name" value="Peptidase_M41-like"/>
</dbReference>
<dbReference type="Pfam" id="PF01434">
    <property type="entry name" value="Peptidase_M41"/>
    <property type="match status" value="1"/>
</dbReference>
<evidence type="ECO:0000256" key="4">
    <source>
        <dbReference type="ARBA" id="ARBA00022670"/>
    </source>
</evidence>
<keyword evidence="5" id="KW-0812">Transmembrane</keyword>
<dbReference type="SMART" id="SM00382">
    <property type="entry name" value="AAA"/>
    <property type="match status" value="2"/>
</dbReference>
<dbReference type="InterPro" id="IPR003959">
    <property type="entry name" value="ATPase_AAA_core"/>
</dbReference>
<evidence type="ECO:0000256" key="3">
    <source>
        <dbReference type="ARBA" id="ARBA00010550"/>
    </source>
</evidence>
<dbReference type="Gene3D" id="1.10.8.60">
    <property type="match status" value="2"/>
</dbReference>
<dbReference type="InterPro" id="IPR003593">
    <property type="entry name" value="AAA+_ATPase"/>
</dbReference>
<comment type="similarity">
    <text evidence="2">In the C-terminal section; belongs to the peptidase M41 family.</text>
</comment>
<dbReference type="EMBL" id="CAUYUJ010020849">
    <property type="protein sequence ID" value="CAK0900907.1"/>
    <property type="molecule type" value="Genomic_DNA"/>
</dbReference>
<gene>
    <name evidence="10" type="ORF">PCOR1329_LOCUS78050</name>
</gene>
<protein>
    <recommendedName>
        <fullName evidence="9">AAA+ ATPase domain-containing protein</fullName>
    </recommendedName>
</protein>
<dbReference type="PROSITE" id="PS00674">
    <property type="entry name" value="AAA"/>
    <property type="match status" value="1"/>
</dbReference>
<dbReference type="Pfam" id="PF17862">
    <property type="entry name" value="AAA_lid_3"/>
    <property type="match status" value="2"/>
</dbReference>
<dbReference type="InterPro" id="IPR003960">
    <property type="entry name" value="ATPase_AAA_CS"/>
</dbReference>
<dbReference type="SUPFAM" id="SSF140990">
    <property type="entry name" value="FtsH protease domain-like"/>
    <property type="match status" value="1"/>
</dbReference>
<keyword evidence="7" id="KW-1133">Transmembrane helix</keyword>
<comment type="subcellular location">
    <subcellularLocation>
        <location evidence="1">Membrane</location>
    </subcellularLocation>
</comment>
<evidence type="ECO:0000256" key="8">
    <source>
        <dbReference type="ARBA" id="ARBA00023136"/>
    </source>
</evidence>
<evidence type="ECO:0000256" key="1">
    <source>
        <dbReference type="ARBA" id="ARBA00004370"/>
    </source>
</evidence>
<dbReference type="Gene3D" id="1.20.58.760">
    <property type="entry name" value="Peptidase M41"/>
    <property type="match status" value="1"/>
</dbReference>
<feature type="domain" description="AAA+ ATPase" evidence="9">
    <location>
        <begin position="19"/>
        <end position="141"/>
    </location>
</feature>
<reference evidence="10" key="1">
    <citation type="submission" date="2023-10" db="EMBL/GenBank/DDBJ databases">
        <authorList>
            <person name="Chen Y."/>
            <person name="Shah S."/>
            <person name="Dougan E. K."/>
            <person name="Thang M."/>
            <person name="Chan C."/>
        </authorList>
    </citation>
    <scope>NUCLEOTIDE SEQUENCE [LARGE SCALE GENOMIC DNA]</scope>
</reference>
<dbReference type="PANTHER" id="PTHR23076:SF113">
    <property type="entry name" value="ATP-DEPENDENT ZINC METALLOPROTEASE FTSH 1, CHLOROPLASTIC-RELATED"/>
    <property type="match status" value="1"/>
</dbReference>
<proteinExistence type="inferred from homology"/>
<keyword evidence="6" id="KW-0378">Hydrolase</keyword>
<sequence>ELVHRLRDPARYARVGAVPPRGVLLCGEPGTRRAPSPGTGKTFAARAVASEAAKRAPCVVLIDEVDSLGEARRGHDAGDAGGGSARQDHDATLNALLAQMDGVDDSLGVLFIAATNRPEVLDEALLRTGRFEQRLQLALPDAAGREDILAEHARQLRMAGGGLDFGQLARDAAAFSPADLRGVINGAAMLTVRAGREEVTHDDVLASFQEVRRRKAKARAEGAFHVVERVEATFEDVRGHDEVVQELRDIKDSLVARHRYARLGATPPRGVLLQGPPGVGKTLCARALAGEVGLPFLSASGTDFQASRFAGHGTTLVKQLFALARKLQPCVLFIDEIDAVGRSRESGARGAEQDRENTMMQLMVELDGFTERGDTLVVGATNRPHLLDPALVRPGRFDRRVVLERPDLILELHSRGKPLAPDVDLGDLAQCTVGFSGAEIRNLLNEAALLAARRGAEAVERSDVDRAADRLLLGLEKARPVQSRAAFRLAAVHEAGHVVLGLAFAAMTWRRVVRASVRPRLGGVGGVTVFEPLPEDAEGVLPAGLSTMQGACASLCVDLGGRAAEELLQRPTEVSSGAASDLREATAQAMTMAAEWGLGPGGLVLSLPALEGRAGCSDATRREVEKAACALLSQALASARAVLGSAEGRRCMELCAQRLLAAGEVDADSLSAGMDLHSLRALACAEAESWGAERTAEFACSSLAGKRSAALHHTSVSPPRYL</sequence>
<organism evidence="10 11">
    <name type="scientific">Prorocentrum cordatum</name>
    <dbReference type="NCBI Taxonomy" id="2364126"/>
    <lineage>
        <taxon>Eukaryota</taxon>
        <taxon>Sar</taxon>
        <taxon>Alveolata</taxon>
        <taxon>Dinophyceae</taxon>
        <taxon>Prorocentrales</taxon>
        <taxon>Prorocentraceae</taxon>
        <taxon>Prorocentrum</taxon>
    </lineage>
</organism>
<keyword evidence="8" id="KW-0472">Membrane</keyword>
<evidence type="ECO:0000313" key="10">
    <source>
        <dbReference type="EMBL" id="CAK0900907.1"/>
    </source>
</evidence>
<evidence type="ECO:0000256" key="5">
    <source>
        <dbReference type="ARBA" id="ARBA00022692"/>
    </source>
</evidence>
<evidence type="ECO:0000256" key="2">
    <source>
        <dbReference type="ARBA" id="ARBA00010044"/>
    </source>
</evidence>
<evidence type="ECO:0000259" key="9">
    <source>
        <dbReference type="SMART" id="SM00382"/>
    </source>
</evidence>
<evidence type="ECO:0000256" key="6">
    <source>
        <dbReference type="ARBA" id="ARBA00022801"/>
    </source>
</evidence>
<feature type="domain" description="AAA+ ATPase" evidence="9">
    <location>
        <begin position="267"/>
        <end position="407"/>
    </location>
</feature>
<dbReference type="InterPro" id="IPR041569">
    <property type="entry name" value="AAA_lid_3"/>
</dbReference>
<dbReference type="SUPFAM" id="SSF52540">
    <property type="entry name" value="P-loop containing nucleoside triphosphate hydrolases"/>
    <property type="match status" value="2"/>
</dbReference>
<dbReference type="Pfam" id="PF00004">
    <property type="entry name" value="AAA"/>
    <property type="match status" value="2"/>
</dbReference>
<comment type="caution">
    <text evidence="10">The sequence shown here is derived from an EMBL/GenBank/DDBJ whole genome shotgun (WGS) entry which is preliminary data.</text>
</comment>
<dbReference type="Proteomes" id="UP001189429">
    <property type="component" value="Unassembled WGS sequence"/>
</dbReference>
<comment type="similarity">
    <text evidence="3">In the N-terminal section; belongs to the AAA ATPase family.</text>
</comment>
<dbReference type="Gene3D" id="3.40.50.300">
    <property type="entry name" value="P-loop containing nucleotide triphosphate hydrolases"/>
    <property type="match status" value="3"/>
</dbReference>
<feature type="non-terminal residue" evidence="10">
    <location>
        <position position="1"/>
    </location>
</feature>
<evidence type="ECO:0000313" key="11">
    <source>
        <dbReference type="Proteomes" id="UP001189429"/>
    </source>
</evidence>
<accession>A0ABN9XLZ8</accession>
<name>A0ABN9XLZ8_9DINO</name>
<dbReference type="InterPro" id="IPR000642">
    <property type="entry name" value="Peptidase_M41"/>
</dbReference>
<keyword evidence="4" id="KW-0645">Protease</keyword>